<comment type="caution">
    <text evidence="1">The sequence shown here is derived from an EMBL/GenBank/DDBJ whole genome shotgun (WGS) entry which is preliminary data.</text>
</comment>
<proteinExistence type="predicted"/>
<sequence>MPSVVLHNASENILQREKNPSNVTHTVPTHMFLVHFTACKV</sequence>
<gene>
    <name evidence="1" type="ORF">T07_10539</name>
</gene>
<evidence type="ECO:0000313" key="2">
    <source>
        <dbReference type="Proteomes" id="UP000054630"/>
    </source>
</evidence>
<protein>
    <submittedName>
        <fullName evidence="1">Uncharacterized protein</fullName>
    </submittedName>
</protein>
<accession>A0A0V0RCE3</accession>
<keyword evidence="2" id="KW-1185">Reference proteome</keyword>
<organism evidence="1 2">
    <name type="scientific">Trichinella nelsoni</name>
    <dbReference type="NCBI Taxonomy" id="6336"/>
    <lineage>
        <taxon>Eukaryota</taxon>
        <taxon>Metazoa</taxon>
        <taxon>Ecdysozoa</taxon>
        <taxon>Nematoda</taxon>
        <taxon>Enoplea</taxon>
        <taxon>Dorylaimia</taxon>
        <taxon>Trichinellida</taxon>
        <taxon>Trichinellidae</taxon>
        <taxon>Trichinella</taxon>
    </lineage>
</organism>
<dbReference type="AlphaFoldDB" id="A0A0V0RCE3"/>
<dbReference type="Proteomes" id="UP000054630">
    <property type="component" value="Unassembled WGS sequence"/>
</dbReference>
<reference evidence="1 2" key="1">
    <citation type="submission" date="2015-01" db="EMBL/GenBank/DDBJ databases">
        <title>Evolution of Trichinella species and genotypes.</title>
        <authorList>
            <person name="Korhonen P.K."/>
            <person name="Edoardo P."/>
            <person name="Giuseppe L.R."/>
            <person name="Gasser R.B."/>
        </authorList>
    </citation>
    <scope>NUCLEOTIDE SEQUENCE [LARGE SCALE GENOMIC DNA]</scope>
    <source>
        <strain evidence="1">ISS37</strain>
    </source>
</reference>
<evidence type="ECO:0000313" key="1">
    <source>
        <dbReference type="EMBL" id="KRX12189.1"/>
    </source>
</evidence>
<name>A0A0V0RCE3_9BILA</name>
<dbReference type="EMBL" id="JYDL01000661">
    <property type="protein sequence ID" value="KRX12189.1"/>
    <property type="molecule type" value="Genomic_DNA"/>
</dbReference>